<dbReference type="CDD" id="cd00009">
    <property type="entry name" value="AAA"/>
    <property type="match status" value="1"/>
</dbReference>
<dbReference type="SMART" id="SM00382">
    <property type="entry name" value="AAA"/>
    <property type="match status" value="1"/>
</dbReference>
<accession>A0A9D2PPC7</accession>
<dbReference type="GO" id="GO:0016887">
    <property type="term" value="F:ATP hydrolysis activity"/>
    <property type="evidence" value="ECO:0007669"/>
    <property type="project" value="InterPro"/>
</dbReference>
<proteinExistence type="predicted"/>
<dbReference type="Proteomes" id="UP000823886">
    <property type="component" value="Unassembled WGS sequence"/>
</dbReference>
<dbReference type="InterPro" id="IPR003959">
    <property type="entry name" value="ATPase_AAA_core"/>
</dbReference>
<organism evidence="2 3">
    <name type="scientific">Candidatus Blautia merdavium</name>
    <dbReference type="NCBI Taxonomy" id="2838494"/>
    <lineage>
        <taxon>Bacteria</taxon>
        <taxon>Bacillati</taxon>
        <taxon>Bacillota</taxon>
        <taxon>Clostridia</taxon>
        <taxon>Lachnospirales</taxon>
        <taxon>Lachnospiraceae</taxon>
        <taxon>Blautia</taxon>
    </lineage>
</organism>
<evidence type="ECO:0000313" key="2">
    <source>
        <dbReference type="EMBL" id="HJC64171.1"/>
    </source>
</evidence>
<dbReference type="PANTHER" id="PTHR42759">
    <property type="entry name" value="MOXR FAMILY PROTEIN"/>
    <property type="match status" value="1"/>
</dbReference>
<reference evidence="2" key="1">
    <citation type="journal article" date="2021" name="PeerJ">
        <title>Extensive microbial diversity within the chicken gut microbiome revealed by metagenomics and culture.</title>
        <authorList>
            <person name="Gilroy R."/>
            <person name="Ravi A."/>
            <person name="Getino M."/>
            <person name="Pursley I."/>
            <person name="Horton D.L."/>
            <person name="Alikhan N.F."/>
            <person name="Baker D."/>
            <person name="Gharbi K."/>
            <person name="Hall N."/>
            <person name="Watson M."/>
            <person name="Adriaenssens E.M."/>
            <person name="Foster-Nyarko E."/>
            <person name="Jarju S."/>
            <person name="Secka A."/>
            <person name="Antonio M."/>
            <person name="Oren A."/>
            <person name="Chaudhuri R.R."/>
            <person name="La Ragione R."/>
            <person name="Hildebrand F."/>
            <person name="Pallen M.J."/>
        </authorList>
    </citation>
    <scope>NUCLEOTIDE SEQUENCE</scope>
    <source>
        <strain evidence="2">ChiBcec2-3848</strain>
    </source>
</reference>
<dbReference type="InterPro" id="IPR027417">
    <property type="entry name" value="P-loop_NTPase"/>
</dbReference>
<feature type="domain" description="AAA+ ATPase" evidence="1">
    <location>
        <begin position="32"/>
        <end position="188"/>
    </location>
</feature>
<dbReference type="Gene3D" id="3.40.50.300">
    <property type="entry name" value="P-loop containing nucleotide triphosphate hydrolases"/>
    <property type="match status" value="1"/>
</dbReference>
<comment type="caution">
    <text evidence="2">The sequence shown here is derived from an EMBL/GenBank/DDBJ whole genome shotgun (WGS) entry which is preliminary data.</text>
</comment>
<evidence type="ECO:0000313" key="3">
    <source>
        <dbReference type="Proteomes" id="UP000823886"/>
    </source>
</evidence>
<dbReference type="SUPFAM" id="SSF52540">
    <property type="entry name" value="P-loop containing nucleoside triphosphate hydrolases"/>
    <property type="match status" value="1"/>
</dbReference>
<dbReference type="Pfam" id="PF00004">
    <property type="entry name" value="AAA"/>
    <property type="match status" value="1"/>
</dbReference>
<dbReference type="EMBL" id="DWVZ01000150">
    <property type="protein sequence ID" value="HJC64171.1"/>
    <property type="molecule type" value="Genomic_DNA"/>
</dbReference>
<dbReference type="InterPro" id="IPR050764">
    <property type="entry name" value="CbbQ/NirQ/NorQ/GpvN"/>
</dbReference>
<reference evidence="2" key="2">
    <citation type="submission" date="2021-04" db="EMBL/GenBank/DDBJ databases">
        <authorList>
            <person name="Gilroy R."/>
        </authorList>
    </citation>
    <scope>NUCLEOTIDE SEQUENCE</scope>
    <source>
        <strain evidence="2">ChiBcec2-3848</strain>
    </source>
</reference>
<dbReference type="PANTHER" id="PTHR42759:SF1">
    <property type="entry name" value="MAGNESIUM-CHELATASE SUBUNIT CHLD"/>
    <property type="match status" value="1"/>
</dbReference>
<evidence type="ECO:0000259" key="1">
    <source>
        <dbReference type="SMART" id="SM00382"/>
    </source>
</evidence>
<sequence>MNIGQAKEEIENTIKAYTAKDADGNYKIPPVHQRPVLLMGPPGIGKTAIMKQIAKEMGIGLVEYTLTHHTRQSAVGLPVLSKKIFEGREYTVTEYTMSEIVASVYGCMEETGVKEGILFLDEINCVSETLAPTMLQFLQQKTFGTHKLPKGWLIVAAGNPSQYNKTARDFDIVTLDRVKKIVVEEDYPVWRQYAVKHGVHPSIWAYLDIRKDRFYKVEDDREGVSFVTARGWEDLSRMLLEYEELELPVSRELIAQYLQEKETAGEFSDFYTLCATYQEEYEPEKILEKDAGENQEASRLYAQAGFEERIAVLSFLEAALQTRAREYRREERYDSFLHQELAKLKEIVKQEPENREFDRILEDFVQELKQKQKVLKEQRLLEAEQAAWMERLDRWLGKELLEVRKNRILNKQQGFEQVKQDFYRETVRLKKKSEELELALKRGICFATENPGAGQEAALFLTRISEDPDIMGFIGEYGCDIYLEKGECLLRSQREETLKQEIRRFYEQEERERMEKSESYT</sequence>
<gene>
    <name evidence="2" type="ORF">H9753_11225</name>
</gene>
<dbReference type="InterPro" id="IPR003593">
    <property type="entry name" value="AAA+_ATPase"/>
</dbReference>
<dbReference type="AlphaFoldDB" id="A0A9D2PPC7"/>
<dbReference type="GO" id="GO:0005524">
    <property type="term" value="F:ATP binding"/>
    <property type="evidence" value="ECO:0007669"/>
    <property type="project" value="InterPro"/>
</dbReference>
<name>A0A9D2PPC7_9FIRM</name>
<protein>
    <submittedName>
        <fullName evidence="2">AAA family ATPase</fullName>
    </submittedName>
</protein>